<reference evidence="4 5" key="1">
    <citation type="submission" date="2016-10" db="EMBL/GenBank/DDBJ databases">
        <authorList>
            <person name="de Groot N.N."/>
        </authorList>
    </citation>
    <scope>NUCLEOTIDE SEQUENCE [LARGE SCALE GENOMIC DNA]</scope>
    <source>
        <strain evidence="4 5">DSM 28129</strain>
    </source>
</reference>
<feature type="domain" description="Isochorismatase-like" evidence="3">
    <location>
        <begin position="9"/>
        <end position="183"/>
    </location>
</feature>
<proteinExistence type="inferred from homology"/>
<evidence type="ECO:0000313" key="5">
    <source>
        <dbReference type="Proteomes" id="UP000198972"/>
    </source>
</evidence>
<dbReference type="InterPro" id="IPR036380">
    <property type="entry name" value="Isochorismatase-like_sf"/>
</dbReference>
<keyword evidence="2" id="KW-0378">Hydrolase</keyword>
<dbReference type="AlphaFoldDB" id="A0A1G7QLE8"/>
<dbReference type="InterPro" id="IPR050272">
    <property type="entry name" value="Isochorismatase-like_hydrls"/>
</dbReference>
<dbReference type="Pfam" id="PF00857">
    <property type="entry name" value="Isochorismatase"/>
    <property type="match status" value="1"/>
</dbReference>
<name>A0A1G7QLE8_9BACL</name>
<dbReference type="Gene3D" id="3.40.50.850">
    <property type="entry name" value="Isochorismatase-like"/>
    <property type="match status" value="1"/>
</dbReference>
<organism evidence="4 5">
    <name type="scientific">Fontibacillus panacisegetis</name>
    <dbReference type="NCBI Taxonomy" id="670482"/>
    <lineage>
        <taxon>Bacteria</taxon>
        <taxon>Bacillati</taxon>
        <taxon>Bacillota</taxon>
        <taxon>Bacilli</taxon>
        <taxon>Bacillales</taxon>
        <taxon>Paenibacillaceae</taxon>
        <taxon>Fontibacillus</taxon>
    </lineage>
</organism>
<accession>A0A1G7QLE8</accession>
<dbReference type="PRINTS" id="PR01398">
    <property type="entry name" value="ISCHRISMTASE"/>
</dbReference>
<dbReference type="PANTHER" id="PTHR43540:SF6">
    <property type="entry name" value="ISOCHORISMATASE-LIKE DOMAIN-CONTAINING PROTEIN"/>
    <property type="match status" value="1"/>
</dbReference>
<comment type="similarity">
    <text evidence="1">Belongs to the isochorismatase family.</text>
</comment>
<evidence type="ECO:0000256" key="2">
    <source>
        <dbReference type="ARBA" id="ARBA00022801"/>
    </source>
</evidence>
<dbReference type="InterPro" id="IPR000868">
    <property type="entry name" value="Isochorismatase-like_dom"/>
</dbReference>
<dbReference type="InterPro" id="IPR016291">
    <property type="entry name" value="Isochorismatase"/>
</dbReference>
<dbReference type="STRING" id="670482.SAMN04488542_12263"/>
<dbReference type="EMBL" id="FNBG01000022">
    <property type="protein sequence ID" value="SDF98729.1"/>
    <property type="molecule type" value="Genomic_DNA"/>
</dbReference>
<protein>
    <submittedName>
        <fullName evidence="4">Nicotinamidase-related amidase</fullName>
    </submittedName>
</protein>
<keyword evidence="5" id="KW-1185">Reference proteome</keyword>
<dbReference type="OrthoDB" id="4305745at2"/>
<dbReference type="SUPFAM" id="SSF52499">
    <property type="entry name" value="Isochorismatase-like hydrolases"/>
    <property type="match status" value="1"/>
</dbReference>
<sequence length="196" mass="21940">MMNTIEKAAIIVIDMQYDFVGEEAVIPCKSDGAFIDSTRRFLEYARESGIPVIYTQEIHRKNHIDFGRELDRSEPIHCLEGSAGVEIIEELKPQPVDYVIQKRRYSAFFQTDLEVLLKGLGVNTIILTGAATDVCVRATATDAQQHDYFVIVPRECVAGTTLKQHEAALEHIDYVLGQVVSVDSIQFPAHEKEMGA</sequence>
<dbReference type="PANTHER" id="PTHR43540">
    <property type="entry name" value="PEROXYUREIDOACRYLATE/UREIDOACRYLATE AMIDOHYDROLASE-RELATED"/>
    <property type="match status" value="1"/>
</dbReference>
<dbReference type="RefSeq" id="WP_091233423.1">
    <property type="nucleotide sequence ID" value="NZ_FNBG01000022.1"/>
</dbReference>
<evidence type="ECO:0000256" key="1">
    <source>
        <dbReference type="ARBA" id="ARBA00006336"/>
    </source>
</evidence>
<dbReference type="Proteomes" id="UP000198972">
    <property type="component" value="Unassembled WGS sequence"/>
</dbReference>
<evidence type="ECO:0000313" key="4">
    <source>
        <dbReference type="EMBL" id="SDF98729.1"/>
    </source>
</evidence>
<evidence type="ECO:0000259" key="3">
    <source>
        <dbReference type="Pfam" id="PF00857"/>
    </source>
</evidence>
<gene>
    <name evidence="4" type="ORF">SAMN04488542_12263</name>
</gene>
<dbReference type="CDD" id="cd00431">
    <property type="entry name" value="cysteine_hydrolases"/>
    <property type="match status" value="1"/>
</dbReference>
<dbReference type="GO" id="GO:0008908">
    <property type="term" value="F:isochorismatase activity"/>
    <property type="evidence" value="ECO:0007669"/>
    <property type="project" value="InterPro"/>
</dbReference>